<dbReference type="Gene3D" id="1.10.10.10">
    <property type="entry name" value="Winged helix-like DNA-binding domain superfamily/Winged helix DNA-binding domain"/>
    <property type="match status" value="1"/>
</dbReference>
<evidence type="ECO:0000313" key="6">
    <source>
        <dbReference type="Proteomes" id="UP000051681"/>
    </source>
</evidence>
<keyword evidence="2" id="KW-0238">DNA-binding</keyword>
<dbReference type="PANTHER" id="PTHR42756">
    <property type="entry name" value="TRANSCRIPTIONAL REGULATOR, MARR"/>
    <property type="match status" value="1"/>
</dbReference>
<dbReference type="GO" id="GO:0003677">
    <property type="term" value="F:DNA binding"/>
    <property type="evidence" value="ECO:0007669"/>
    <property type="project" value="UniProtKB-KW"/>
</dbReference>
<evidence type="ECO:0000256" key="2">
    <source>
        <dbReference type="ARBA" id="ARBA00023125"/>
    </source>
</evidence>
<dbReference type="GO" id="GO:0003700">
    <property type="term" value="F:DNA-binding transcription factor activity"/>
    <property type="evidence" value="ECO:0007669"/>
    <property type="project" value="InterPro"/>
</dbReference>
<evidence type="ECO:0000313" key="5">
    <source>
        <dbReference type="EMBL" id="CUH83935.1"/>
    </source>
</evidence>
<organism evidence="5 6">
    <name type="scientific">Thalassovita mediterranea</name>
    <dbReference type="NCBI Taxonomy" id="340021"/>
    <lineage>
        <taxon>Bacteria</taxon>
        <taxon>Pseudomonadati</taxon>
        <taxon>Pseudomonadota</taxon>
        <taxon>Alphaproteobacteria</taxon>
        <taxon>Rhodobacterales</taxon>
        <taxon>Roseobacteraceae</taxon>
        <taxon>Thalassovita</taxon>
    </lineage>
</organism>
<proteinExistence type="predicted"/>
<reference evidence="5 6" key="1">
    <citation type="submission" date="2015-09" db="EMBL/GenBank/DDBJ databases">
        <authorList>
            <consortium name="Swine Surveillance"/>
        </authorList>
    </citation>
    <scope>NUCLEOTIDE SEQUENCE [LARGE SCALE GENOMIC DNA]</scope>
    <source>
        <strain evidence="5 6">CECT 8383</strain>
    </source>
</reference>
<dbReference type="InterPro" id="IPR023187">
    <property type="entry name" value="Tscrpt_reg_MarR-type_CS"/>
</dbReference>
<dbReference type="SUPFAM" id="SSF46785">
    <property type="entry name" value="Winged helix' DNA-binding domain"/>
    <property type="match status" value="1"/>
</dbReference>
<dbReference type="AlphaFoldDB" id="A0A0P1GN92"/>
<keyword evidence="6" id="KW-1185">Reference proteome</keyword>
<sequence length="187" mass="20726">MTRAVVSLPTTPQTERSGLDTVRAMLSSAPMPNPPSTDPDRRYRLHQSLGYHLSIAARQQERRLDEDLKTAGLTRTTWCILLAIGNEELSQPSDIADFVGIDRTATSRALRQMEQKGWLKRSMGTEDKRTRQVVLTKSGAALIPRCTPFAQDNATQLRAALSAGEEAELKRLLQKLRSSGTMPLPTL</sequence>
<dbReference type="PROSITE" id="PS50995">
    <property type="entry name" value="HTH_MARR_2"/>
    <property type="match status" value="1"/>
</dbReference>
<protein>
    <submittedName>
        <fullName evidence="5">Multiple antibiotic resistance protein MarR</fullName>
    </submittedName>
</protein>
<evidence type="ECO:0000259" key="4">
    <source>
        <dbReference type="PROSITE" id="PS50995"/>
    </source>
</evidence>
<name>A0A0P1GN92_9RHOB</name>
<accession>A0A0P1GN92</accession>
<dbReference type="EMBL" id="CYSF01000006">
    <property type="protein sequence ID" value="CUH83935.1"/>
    <property type="molecule type" value="Genomic_DNA"/>
</dbReference>
<dbReference type="InterPro" id="IPR036390">
    <property type="entry name" value="WH_DNA-bd_sf"/>
</dbReference>
<gene>
    <name evidence="5" type="primary">marR</name>
    <name evidence="5" type="ORF">TM5383_01139</name>
</gene>
<dbReference type="PROSITE" id="PS01117">
    <property type="entry name" value="HTH_MARR_1"/>
    <property type="match status" value="1"/>
</dbReference>
<keyword evidence="1" id="KW-0805">Transcription regulation</keyword>
<evidence type="ECO:0000256" key="3">
    <source>
        <dbReference type="ARBA" id="ARBA00023163"/>
    </source>
</evidence>
<dbReference type="PANTHER" id="PTHR42756:SF1">
    <property type="entry name" value="TRANSCRIPTIONAL REPRESSOR OF EMRAB OPERON"/>
    <property type="match status" value="1"/>
</dbReference>
<dbReference type="InterPro" id="IPR036388">
    <property type="entry name" value="WH-like_DNA-bd_sf"/>
</dbReference>
<dbReference type="Pfam" id="PF12802">
    <property type="entry name" value="MarR_2"/>
    <property type="match status" value="1"/>
</dbReference>
<dbReference type="SMART" id="SM00347">
    <property type="entry name" value="HTH_MARR"/>
    <property type="match status" value="1"/>
</dbReference>
<dbReference type="Proteomes" id="UP000051681">
    <property type="component" value="Unassembled WGS sequence"/>
</dbReference>
<evidence type="ECO:0000256" key="1">
    <source>
        <dbReference type="ARBA" id="ARBA00023015"/>
    </source>
</evidence>
<feature type="domain" description="HTH marR-type" evidence="4">
    <location>
        <begin position="46"/>
        <end position="178"/>
    </location>
</feature>
<dbReference type="PRINTS" id="PR00598">
    <property type="entry name" value="HTHMARR"/>
</dbReference>
<dbReference type="InterPro" id="IPR000835">
    <property type="entry name" value="HTH_MarR-typ"/>
</dbReference>
<keyword evidence="3" id="KW-0804">Transcription</keyword>